<keyword evidence="2" id="KW-0521">NADP</keyword>
<dbReference type="Proteomes" id="UP001457282">
    <property type="component" value="Unassembled WGS sequence"/>
</dbReference>
<dbReference type="EMBL" id="JBEDUW010000005">
    <property type="protein sequence ID" value="KAK9927260.1"/>
    <property type="molecule type" value="Genomic_DNA"/>
</dbReference>
<evidence type="ECO:0000256" key="2">
    <source>
        <dbReference type="ARBA" id="ARBA00022857"/>
    </source>
</evidence>
<comment type="similarity">
    <text evidence="1">Belongs to the short-chain dehydrogenases/reductases (SDR) family.</text>
</comment>
<gene>
    <name evidence="4" type="ORF">M0R45_024452</name>
</gene>
<dbReference type="AlphaFoldDB" id="A0AAW1WR64"/>
<evidence type="ECO:0000313" key="5">
    <source>
        <dbReference type="Proteomes" id="UP001457282"/>
    </source>
</evidence>
<protein>
    <recommendedName>
        <fullName evidence="6">Short-chain dehydrogenase/reductase</fullName>
    </recommendedName>
</protein>
<dbReference type="Pfam" id="PF00106">
    <property type="entry name" value="adh_short"/>
    <property type="match status" value="1"/>
</dbReference>
<name>A0AAW1WR64_RUBAR</name>
<keyword evidence="3" id="KW-0560">Oxidoreductase</keyword>
<dbReference type="PANTHER" id="PTHR43490:SF131">
    <property type="entry name" value="SALUTARIDINE REDUCTASE-LIKE ISOFORM X2"/>
    <property type="match status" value="1"/>
</dbReference>
<organism evidence="4 5">
    <name type="scientific">Rubus argutus</name>
    <name type="common">Southern blackberry</name>
    <dbReference type="NCBI Taxonomy" id="59490"/>
    <lineage>
        <taxon>Eukaryota</taxon>
        <taxon>Viridiplantae</taxon>
        <taxon>Streptophyta</taxon>
        <taxon>Embryophyta</taxon>
        <taxon>Tracheophyta</taxon>
        <taxon>Spermatophyta</taxon>
        <taxon>Magnoliopsida</taxon>
        <taxon>eudicotyledons</taxon>
        <taxon>Gunneridae</taxon>
        <taxon>Pentapetalae</taxon>
        <taxon>rosids</taxon>
        <taxon>fabids</taxon>
        <taxon>Rosales</taxon>
        <taxon>Rosaceae</taxon>
        <taxon>Rosoideae</taxon>
        <taxon>Rosoideae incertae sedis</taxon>
        <taxon>Rubus</taxon>
    </lineage>
</organism>
<keyword evidence="5" id="KW-1185">Reference proteome</keyword>
<dbReference type="GO" id="GO:0016020">
    <property type="term" value="C:membrane"/>
    <property type="evidence" value="ECO:0007669"/>
    <property type="project" value="TreeGrafter"/>
</dbReference>
<evidence type="ECO:0000313" key="4">
    <source>
        <dbReference type="EMBL" id="KAK9927260.1"/>
    </source>
</evidence>
<accession>A0AAW1WR64</accession>
<proteinExistence type="inferred from homology"/>
<evidence type="ECO:0008006" key="6">
    <source>
        <dbReference type="Google" id="ProtNLM"/>
    </source>
</evidence>
<dbReference type="SUPFAM" id="SSF51735">
    <property type="entry name" value="NAD(P)-binding Rossmann-fold domains"/>
    <property type="match status" value="1"/>
</dbReference>
<dbReference type="PANTHER" id="PTHR43490">
    <property type="entry name" value="(+)-NEOMENTHOL DEHYDROGENASE"/>
    <property type="match status" value="1"/>
</dbReference>
<dbReference type="InterPro" id="IPR002347">
    <property type="entry name" value="SDR_fam"/>
</dbReference>
<evidence type="ECO:0000256" key="1">
    <source>
        <dbReference type="ARBA" id="ARBA00006484"/>
    </source>
</evidence>
<dbReference type="GO" id="GO:0016491">
    <property type="term" value="F:oxidoreductase activity"/>
    <property type="evidence" value="ECO:0007669"/>
    <property type="project" value="UniProtKB-KW"/>
</dbReference>
<reference evidence="4 5" key="1">
    <citation type="journal article" date="2023" name="G3 (Bethesda)">
        <title>A chromosome-length genome assembly and annotation of blackberry (Rubus argutus, cv. 'Hillquist').</title>
        <authorList>
            <person name="Bruna T."/>
            <person name="Aryal R."/>
            <person name="Dudchenko O."/>
            <person name="Sargent D.J."/>
            <person name="Mead D."/>
            <person name="Buti M."/>
            <person name="Cavallini A."/>
            <person name="Hytonen T."/>
            <person name="Andres J."/>
            <person name="Pham M."/>
            <person name="Weisz D."/>
            <person name="Mascagni F."/>
            <person name="Usai G."/>
            <person name="Natali L."/>
            <person name="Bassil N."/>
            <person name="Fernandez G.E."/>
            <person name="Lomsadze A."/>
            <person name="Armour M."/>
            <person name="Olukolu B."/>
            <person name="Poorten T."/>
            <person name="Britton C."/>
            <person name="Davik J."/>
            <person name="Ashrafi H."/>
            <person name="Aiden E.L."/>
            <person name="Borodovsky M."/>
            <person name="Worthington M."/>
        </authorList>
    </citation>
    <scope>NUCLEOTIDE SEQUENCE [LARGE SCALE GENOMIC DNA]</scope>
    <source>
        <strain evidence="4">PI 553951</strain>
    </source>
</reference>
<comment type="caution">
    <text evidence="4">The sequence shown here is derived from an EMBL/GenBank/DDBJ whole genome shotgun (WGS) entry which is preliminary data.</text>
</comment>
<evidence type="ECO:0000256" key="3">
    <source>
        <dbReference type="ARBA" id="ARBA00023002"/>
    </source>
</evidence>
<sequence>MISSKPNLESLTFWLTMQESLDLYTSQTTVVIEADDLIRHYKNKSSFARDVKRGTEAVEKLKASGFSNVVFHLLDVTDPATIASLADFLKTQFGKIDILVNNAGVRGAMYLTDDIVEPDDASQ</sequence>
<dbReference type="InterPro" id="IPR036291">
    <property type="entry name" value="NAD(P)-bd_dom_sf"/>
</dbReference>
<dbReference type="Gene3D" id="3.40.50.720">
    <property type="entry name" value="NAD(P)-binding Rossmann-like Domain"/>
    <property type="match status" value="1"/>
</dbReference>